<dbReference type="Proteomes" id="UP000028681">
    <property type="component" value="Chromosome"/>
</dbReference>
<dbReference type="KEGG" id="ete:ETEE_1043"/>
<evidence type="ECO:0000313" key="2">
    <source>
        <dbReference type="Proteomes" id="UP000028681"/>
    </source>
</evidence>
<dbReference type="EMBL" id="CP006664">
    <property type="protein sequence ID" value="AIJ07508.1"/>
    <property type="molecule type" value="Genomic_DNA"/>
</dbReference>
<evidence type="ECO:0000313" key="1">
    <source>
        <dbReference type="EMBL" id="AIJ07508.1"/>
    </source>
</evidence>
<sequence length="43" mass="4998">MFPLGERGAYYGQRPAASTLFHRKTIIRTYFILCDDFPANFLV</sequence>
<gene>
    <name evidence="1" type="ORF">ETEE_1043</name>
</gene>
<protein>
    <submittedName>
        <fullName evidence="1">Uncharacterized protein</fullName>
    </submittedName>
</protein>
<organism evidence="1 2">
    <name type="scientific">Edwardsiella anguillarum ET080813</name>
    <dbReference type="NCBI Taxonomy" id="667120"/>
    <lineage>
        <taxon>Bacteria</taxon>
        <taxon>Pseudomonadati</taxon>
        <taxon>Pseudomonadota</taxon>
        <taxon>Gammaproteobacteria</taxon>
        <taxon>Enterobacterales</taxon>
        <taxon>Hafniaceae</taxon>
        <taxon>Edwardsiella</taxon>
    </lineage>
</organism>
<dbReference type="AlphaFoldDB" id="A0A076LLE0"/>
<accession>A0A076LLE0</accession>
<proteinExistence type="predicted"/>
<dbReference type="HOGENOM" id="CLU_3232889_0_0_6"/>
<name>A0A076LLE0_9GAMM</name>
<reference evidence="1 2" key="1">
    <citation type="journal article" date="2012" name="PLoS ONE">
        <title>Edwardsiella comparative phylogenomics reveal the new intra/inter-species taxonomic relationships, virulence evolution and niche adaptation mechanisms.</title>
        <authorList>
            <person name="Yang M."/>
            <person name="Lv Y."/>
            <person name="Xiao J."/>
            <person name="Wu H."/>
            <person name="Zheng H."/>
            <person name="Liu Q."/>
            <person name="Zhang Y."/>
            <person name="Wang Q."/>
        </authorList>
    </citation>
    <scope>NUCLEOTIDE SEQUENCE [LARGE SCALE GENOMIC DNA]</scope>
    <source>
        <strain evidence="2">080813</strain>
    </source>
</reference>